<feature type="compositionally biased region" description="Basic and acidic residues" evidence="1">
    <location>
        <begin position="395"/>
        <end position="406"/>
    </location>
</feature>
<comment type="caution">
    <text evidence="2">The sequence shown here is derived from an EMBL/GenBank/DDBJ whole genome shotgun (WGS) entry which is preliminary data.</text>
</comment>
<dbReference type="GeneID" id="39598569"/>
<evidence type="ECO:0000313" key="3">
    <source>
        <dbReference type="Proteomes" id="UP000283841"/>
    </source>
</evidence>
<accession>A0A443HI50</accession>
<name>A0A443HI50_BYSSP</name>
<dbReference type="RefSeq" id="XP_028481104.1">
    <property type="nucleotide sequence ID" value="XM_028629292.1"/>
</dbReference>
<dbReference type="VEuPathDB" id="FungiDB:C8Q69DRAFT_448505"/>
<dbReference type="Proteomes" id="UP000283841">
    <property type="component" value="Unassembled WGS sequence"/>
</dbReference>
<proteinExistence type="predicted"/>
<evidence type="ECO:0000313" key="2">
    <source>
        <dbReference type="EMBL" id="RWQ91459.1"/>
    </source>
</evidence>
<dbReference type="AlphaFoldDB" id="A0A443HI50"/>
<reference evidence="2 3" key="1">
    <citation type="journal article" date="2018" name="Front. Microbiol.">
        <title>Genomic and genetic insights into a cosmopolitan fungus, Paecilomyces variotii (Eurotiales).</title>
        <authorList>
            <person name="Urquhart A.S."/>
            <person name="Mondo S.J."/>
            <person name="Makela M.R."/>
            <person name="Hane J.K."/>
            <person name="Wiebenga A."/>
            <person name="He G."/>
            <person name="Mihaltcheva S."/>
            <person name="Pangilinan J."/>
            <person name="Lipzen A."/>
            <person name="Barry K."/>
            <person name="de Vries R.P."/>
            <person name="Grigoriev I.V."/>
            <person name="Idnurm A."/>
        </authorList>
    </citation>
    <scope>NUCLEOTIDE SEQUENCE [LARGE SCALE GENOMIC DNA]</scope>
    <source>
        <strain evidence="2 3">CBS 101075</strain>
    </source>
</reference>
<organism evidence="2 3">
    <name type="scientific">Byssochlamys spectabilis</name>
    <name type="common">Paecilomyces variotii</name>
    <dbReference type="NCBI Taxonomy" id="264951"/>
    <lineage>
        <taxon>Eukaryota</taxon>
        <taxon>Fungi</taxon>
        <taxon>Dikarya</taxon>
        <taxon>Ascomycota</taxon>
        <taxon>Pezizomycotina</taxon>
        <taxon>Eurotiomycetes</taxon>
        <taxon>Eurotiomycetidae</taxon>
        <taxon>Eurotiales</taxon>
        <taxon>Thermoascaceae</taxon>
        <taxon>Paecilomyces</taxon>
    </lineage>
</organism>
<feature type="region of interest" description="Disordered" evidence="1">
    <location>
        <begin position="386"/>
        <end position="406"/>
    </location>
</feature>
<keyword evidence="3" id="KW-1185">Reference proteome</keyword>
<evidence type="ECO:0000256" key="1">
    <source>
        <dbReference type="SAM" id="MobiDB-lite"/>
    </source>
</evidence>
<dbReference type="EMBL" id="RCNU01000020">
    <property type="protein sequence ID" value="RWQ91459.1"/>
    <property type="molecule type" value="Genomic_DNA"/>
</dbReference>
<protein>
    <submittedName>
        <fullName evidence="2">Uncharacterized protein</fullName>
    </submittedName>
</protein>
<sequence>MDLQQRPAASLTSLPIECRQLILRLLPDITTLQTAIRSHSSLYNAFLDQKNAIIKSIVSNIVSFDLLPEVIAVLKSSQIEPWTRGKVLGILHCYLNRRIPSNFEYTVKDAICMQRLHRVIEAFVADFATAALSENPLSGVSEDPTGLPLSDNEKRRLISSFYRFELWTWLFQTRNQDHERKPKETTDFSPEEQWDIFFQKLAPWELEQMYTVHEYLYRELSIPFNEVAAHDVQWGVWSVRYDDTEVWEGDGMNVAKDYYMFRGLNFLRKVITAKGYDDRYRILNPNFDYAGMTLSTIVRSLNLEDDQVPLERYDGENLEAVLGSSFVKDPDPGPAQAWKWTHLKLTRSNFVGCWYMRDLRRRGYVMWDQSRLVRWRFFESPEWQFPDDPDDEDEEHAREEEMERSWAQRRRLYRKGFLGWWSEGDESKLTWRSIEFSSDEEDD</sequence>
<gene>
    <name evidence="2" type="ORF">C8Q69DRAFT_448505</name>
</gene>